<sequence length="78" mass="9585">MENEMLPPWLQYPDMPLGSIGWRMGAGEDYWYRFVDWYGRLTELERERYRRRYPKPESWAVFWPYSPEKLEAYAGKNA</sequence>
<dbReference type="EMBL" id="CP007152">
    <property type="protein sequence ID" value="AHI33371.1"/>
    <property type="molecule type" value="Genomic_DNA"/>
</dbReference>
<accession>W5YWB0</accession>
<name>W5YWB0_9GAMM</name>
<evidence type="ECO:0000313" key="2">
    <source>
        <dbReference type="Proteomes" id="UP000035081"/>
    </source>
</evidence>
<organism evidence="1 2">
    <name type="scientific">Marinobacter salarius</name>
    <dbReference type="NCBI Taxonomy" id="1420917"/>
    <lineage>
        <taxon>Bacteria</taxon>
        <taxon>Pseudomonadati</taxon>
        <taxon>Pseudomonadota</taxon>
        <taxon>Gammaproteobacteria</taxon>
        <taxon>Pseudomonadales</taxon>
        <taxon>Marinobacteraceae</taxon>
        <taxon>Marinobacter</taxon>
    </lineage>
</organism>
<dbReference type="AlphaFoldDB" id="W5YWB0"/>
<proteinExistence type="predicted"/>
<dbReference type="KEGG" id="msr:AU15_19040"/>
<dbReference type="Proteomes" id="UP000035081">
    <property type="component" value="Chromosome"/>
</dbReference>
<reference evidence="1 2" key="1">
    <citation type="journal article" date="2014" name="Genome Announc.">
        <title>Draft Genome Sequences of Marinobacter similis A3d10T and Marinobacter salarius R9SW1T.</title>
        <authorList>
            <person name="Ivanova E.P."/>
            <person name="Ng H.J."/>
            <person name="Webb H.K."/>
            <person name="Feng G."/>
            <person name="Oshima K."/>
            <person name="Hattori M."/>
            <person name="Ohkuma M."/>
            <person name="Sergeev A.F."/>
            <person name="Mikhailov V.V."/>
            <person name="Crawford R.J."/>
            <person name="Sawabe T."/>
        </authorList>
    </citation>
    <scope>NUCLEOTIDE SEQUENCE [LARGE SCALE GENOMIC DNA]</scope>
    <source>
        <strain evidence="2">A3d10 and R9SW1</strain>
    </source>
</reference>
<evidence type="ECO:0000313" key="1">
    <source>
        <dbReference type="EMBL" id="AHI33371.1"/>
    </source>
</evidence>
<dbReference type="HOGENOM" id="CLU_203650_0_0_6"/>
<protein>
    <submittedName>
        <fullName evidence="1">Uncharacterized protein</fullName>
    </submittedName>
</protein>
<gene>
    <name evidence="1" type="ORF">AU15_19040</name>
</gene>